<name>A0A926DH76_9FIRM</name>
<keyword evidence="2" id="KW-1185">Reference proteome</keyword>
<dbReference type="AlphaFoldDB" id="A0A926DH76"/>
<dbReference type="RefSeq" id="WP_249301722.1">
    <property type="nucleotide sequence ID" value="NZ_JACRSP010000006.1"/>
</dbReference>
<sequence length="152" mass="17247">MRKMFVMNTDISDDDRSFADLIDLHTGSRFRVGVLDYPNSDGKHRLCENEVITTELFIEWSELCEPFQTPENVDYVCGKGPGIYAKAKVLAIASKYTLVCEIKGLSSRIIVDDMHYDGEVGDTIYIWGSLSIDYSEHGLPEKWDIPYDPELG</sequence>
<evidence type="ECO:0000313" key="1">
    <source>
        <dbReference type="EMBL" id="MBC8537239.1"/>
    </source>
</evidence>
<dbReference type="Proteomes" id="UP000620366">
    <property type="component" value="Unassembled WGS sequence"/>
</dbReference>
<proteinExistence type="predicted"/>
<organism evidence="1 2">
    <name type="scientific">Feifania hominis</name>
    <dbReference type="NCBI Taxonomy" id="2763660"/>
    <lineage>
        <taxon>Bacteria</taxon>
        <taxon>Bacillati</taxon>
        <taxon>Bacillota</taxon>
        <taxon>Clostridia</taxon>
        <taxon>Eubacteriales</taxon>
        <taxon>Feifaniaceae</taxon>
        <taxon>Feifania</taxon>
    </lineage>
</organism>
<dbReference type="EMBL" id="JACRSP010000006">
    <property type="protein sequence ID" value="MBC8537239.1"/>
    <property type="molecule type" value="Genomic_DNA"/>
</dbReference>
<comment type="caution">
    <text evidence="1">The sequence shown here is derived from an EMBL/GenBank/DDBJ whole genome shotgun (WGS) entry which is preliminary data.</text>
</comment>
<accession>A0A926DH76</accession>
<gene>
    <name evidence="1" type="ORF">H8695_11125</name>
</gene>
<evidence type="ECO:0000313" key="2">
    <source>
        <dbReference type="Proteomes" id="UP000620366"/>
    </source>
</evidence>
<protein>
    <submittedName>
        <fullName evidence="1">Uncharacterized protein</fullName>
    </submittedName>
</protein>
<reference evidence="1" key="1">
    <citation type="submission" date="2020-08" db="EMBL/GenBank/DDBJ databases">
        <title>Genome public.</title>
        <authorList>
            <person name="Liu C."/>
            <person name="Sun Q."/>
        </authorList>
    </citation>
    <scope>NUCLEOTIDE SEQUENCE</scope>
    <source>
        <strain evidence="1">BX7</strain>
    </source>
</reference>